<keyword evidence="11" id="KW-1185">Reference proteome</keyword>
<dbReference type="InterPro" id="IPR005116">
    <property type="entry name" value="Transp-assoc_OB_typ1"/>
</dbReference>
<evidence type="ECO:0000256" key="4">
    <source>
        <dbReference type="ARBA" id="ARBA00022840"/>
    </source>
</evidence>
<keyword evidence="4 9" id="KW-0067">ATP-binding</keyword>
<dbReference type="Gene3D" id="2.40.50.100">
    <property type="match status" value="1"/>
</dbReference>
<dbReference type="EMBL" id="CP096574">
    <property type="protein sequence ID" value="UPU37709.1"/>
    <property type="molecule type" value="Genomic_DNA"/>
</dbReference>
<dbReference type="AlphaFoldDB" id="A0A6V8MV52"/>
<reference evidence="10" key="1">
    <citation type="submission" date="2020-06" db="EMBL/GenBank/DDBJ databases">
        <title>Draft genomic sequecing of Geomonas sp. Red736.</title>
        <authorList>
            <person name="Itoh H."/>
            <person name="Xu Z.X."/>
            <person name="Ushijima N."/>
            <person name="Masuda Y."/>
            <person name="Shiratori Y."/>
            <person name="Senoo K."/>
        </authorList>
    </citation>
    <scope>NUCLEOTIDE SEQUENCE [LARGE SCALE GENOMIC DNA]</scope>
    <source>
        <strain evidence="10">Red736</strain>
    </source>
</reference>
<evidence type="ECO:0000259" key="6">
    <source>
        <dbReference type="PROSITE" id="PS50893"/>
    </source>
</evidence>
<evidence type="ECO:0000313" key="11">
    <source>
        <dbReference type="Proteomes" id="UP000831485"/>
    </source>
</evidence>
<keyword evidence="1" id="KW-0813">Transport</keyword>
<dbReference type="PROSITE" id="PS51866">
    <property type="entry name" value="MOP"/>
    <property type="match status" value="1"/>
</dbReference>
<dbReference type="InterPro" id="IPR050093">
    <property type="entry name" value="ABC_SmlMolc_Importer"/>
</dbReference>
<dbReference type="SMART" id="SM00382">
    <property type="entry name" value="AAA"/>
    <property type="match status" value="1"/>
</dbReference>
<dbReference type="GO" id="GO:0016887">
    <property type="term" value="F:ATP hydrolysis activity"/>
    <property type="evidence" value="ECO:0007669"/>
    <property type="project" value="InterPro"/>
</dbReference>
<feature type="domain" description="ABC transporter" evidence="6">
    <location>
        <begin position="8"/>
        <end position="240"/>
    </location>
</feature>
<dbReference type="PANTHER" id="PTHR42781:SF4">
    <property type="entry name" value="SPERMIDINE_PUTRESCINE IMPORT ATP-BINDING PROTEIN POTA"/>
    <property type="match status" value="1"/>
</dbReference>
<dbReference type="SUPFAM" id="SSF50331">
    <property type="entry name" value="MOP-like"/>
    <property type="match status" value="1"/>
</dbReference>
<dbReference type="SUPFAM" id="SSF52540">
    <property type="entry name" value="P-loop containing nucleoside triphosphate hydrolases"/>
    <property type="match status" value="1"/>
</dbReference>
<dbReference type="InterPro" id="IPR003439">
    <property type="entry name" value="ABC_transporter-like_ATP-bd"/>
</dbReference>
<dbReference type="Pfam" id="PF00005">
    <property type="entry name" value="ABC_tran"/>
    <property type="match status" value="1"/>
</dbReference>
<evidence type="ECO:0000256" key="5">
    <source>
        <dbReference type="PROSITE-ProRule" id="PRU01213"/>
    </source>
</evidence>
<evidence type="ECO:0000256" key="2">
    <source>
        <dbReference type="ARBA" id="ARBA00022505"/>
    </source>
</evidence>
<reference evidence="9" key="3">
    <citation type="submission" date="2022-04" db="EMBL/GenBank/DDBJ databases">
        <authorList>
            <person name="Liu G."/>
        </authorList>
    </citation>
    <scope>NUCLEOTIDE SEQUENCE</scope>
    <source>
        <strain evidence="9">RG22</strain>
    </source>
</reference>
<dbReference type="GO" id="GO:0005524">
    <property type="term" value="F:ATP binding"/>
    <property type="evidence" value="ECO:0007669"/>
    <property type="project" value="UniProtKB-KW"/>
</dbReference>
<evidence type="ECO:0000256" key="3">
    <source>
        <dbReference type="ARBA" id="ARBA00022741"/>
    </source>
</evidence>
<dbReference type="InterPro" id="IPR027417">
    <property type="entry name" value="P-loop_NTPase"/>
</dbReference>
<dbReference type="Gene3D" id="3.40.50.300">
    <property type="entry name" value="P-loop containing nucleotide triphosphate hydrolases"/>
    <property type="match status" value="1"/>
</dbReference>
<proteinExistence type="predicted"/>
<dbReference type="InterPro" id="IPR008995">
    <property type="entry name" value="Mo/tungstate-bd_C_term_dom"/>
</dbReference>
<dbReference type="PROSITE" id="PS00211">
    <property type="entry name" value="ABC_TRANSPORTER_1"/>
    <property type="match status" value="1"/>
</dbReference>
<dbReference type="EMBL" id="BLXY01000002">
    <property type="protein sequence ID" value="GFO63754.1"/>
    <property type="molecule type" value="Genomic_DNA"/>
</dbReference>
<dbReference type="Pfam" id="PF03459">
    <property type="entry name" value="TOBE"/>
    <property type="match status" value="1"/>
</dbReference>
<dbReference type="PANTHER" id="PTHR42781">
    <property type="entry name" value="SPERMIDINE/PUTRESCINE IMPORT ATP-BINDING PROTEIN POTA"/>
    <property type="match status" value="1"/>
</dbReference>
<dbReference type="RefSeq" id="WP_183346590.1">
    <property type="nucleotide sequence ID" value="NZ_BLXY01000002.1"/>
</dbReference>
<evidence type="ECO:0000256" key="1">
    <source>
        <dbReference type="ARBA" id="ARBA00022448"/>
    </source>
</evidence>
<reference evidence="8" key="2">
    <citation type="journal article" date="2021" name="Int. J. Syst. Evol. Microbiol.">
        <title>Geomonas silvestris sp. nov., Geomonas paludis sp. nov. and Geomonas limicola sp. nov., isolated from terrestrial environments, and emended description of the genus Geomonas.</title>
        <authorList>
            <person name="Itoh H."/>
            <person name="Xu Z."/>
            <person name="Masuda Y."/>
            <person name="Ushijima N."/>
            <person name="Hayakawa C."/>
            <person name="Shiratori Y."/>
            <person name="Senoo K."/>
        </authorList>
    </citation>
    <scope>NUCLEOTIDE SEQUENCE</scope>
    <source>
        <strain evidence="8">Red736</strain>
    </source>
</reference>
<dbReference type="GO" id="GO:0015689">
    <property type="term" value="P:molybdate ion transport"/>
    <property type="evidence" value="ECO:0007669"/>
    <property type="project" value="InterPro"/>
</dbReference>
<protein>
    <submittedName>
        <fullName evidence="8 9">ABC transporter</fullName>
    </submittedName>
</protein>
<dbReference type="Proteomes" id="UP000568888">
    <property type="component" value="Unassembled WGS sequence"/>
</dbReference>
<evidence type="ECO:0000259" key="7">
    <source>
        <dbReference type="PROSITE" id="PS51866"/>
    </source>
</evidence>
<name>A0A6V8MV52_9BACT</name>
<evidence type="ECO:0000313" key="10">
    <source>
        <dbReference type="Proteomes" id="UP000568888"/>
    </source>
</evidence>
<keyword evidence="3" id="KW-0547">Nucleotide-binding</keyword>
<dbReference type="PROSITE" id="PS50893">
    <property type="entry name" value="ABC_TRANSPORTER_2"/>
    <property type="match status" value="1"/>
</dbReference>
<dbReference type="InterPro" id="IPR003593">
    <property type="entry name" value="AAA+_ATPase"/>
</dbReference>
<sequence>MTQQQNLLDLQELRVDRGGVTVLDIPSFSLSENEFVSLIGPNGAGKSTLLLSLLGLINRQSGTVCYRGGAVASQSQWLELRRRTAMVLQDPLLFDSTVFDNVASGLKLRGLGRAEIKTRVATYLERFNLTHMAQRSARKLSGGEARRVSLARAFAVEPEVIFFDEPFANLDPPTRQALTDDMDRIIRDRGIAAILVTHDQSEALRMSQRIVVMNRGSIVQQGTPAEVMNHPVNEFVANFVGMETILEGEVISNNEQQMAVMVAGREVDTIGDAEPGAQVYCCIRPENVTISVSHPDEKSSARNLYPGRVTDVASMGPFLRLQLDCGFPLTSYVTRESFAKLELCEGREVYASFKATSVHLIRRRAA</sequence>
<organism evidence="8 10">
    <name type="scientific">Geomonas paludis</name>
    <dbReference type="NCBI Taxonomy" id="2740185"/>
    <lineage>
        <taxon>Bacteria</taxon>
        <taxon>Pseudomonadati</taxon>
        <taxon>Thermodesulfobacteriota</taxon>
        <taxon>Desulfuromonadia</taxon>
        <taxon>Geobacterales</taxon>
        <taxon>Geobacteraceae</taxon>
        <taxon>Geomonas</taxon>
    </lineage>
</organism>
<dbReference type="InterPro" id="IPR004606">
    <property type="entry name" value="Mop_domain"/>
</dbReference>
<accession>A0A6V8MV52</accession>
<dbReference type="InterPro" id="IPR017871">
    <property type="entry name" value="ABC_transporter-like_CS"/>
</dbReference>
<dbReference type="Proteomes" id="UP000831485">
    <property type="component" value="Chromosome"/>
</dbReference>
<gene>
    <name evidence="8" type="ORF">GMPD_16730</name>
    <name evidence="9" type="ORF">M1B72_08375</name>
</gene>
<keyword evidence="2 5" id="KW-0500">Molybdenum</keyword>
<feature type="domain" description="Mop" evidence="7">
    <location>
        <begin position="298"/>
        <end position="362"/>
    </location>
</feature>
<evidence type="ECO:0000313" key="8">
    <source>
        <dbReference type="EMBL" id="GFO63754.1"/>
    </source>
</evidence>
<evidence type="ECO:0000313" key="9">
    <source>
        <dbReference type="EMBL" id="UPU37709.1"/>
    </source>
</evidence>